<gene>
    <name evidence="2" type="ORF">MIMGU_mgv1a023163mg</name>
</gene>
<dbReference type="AlphaFoldDB" id="A0A022R6S1"/>
<accession>A0A022R6S1</accession>
<reference evidence="2 3" key="1">
    <citation type="journal article" date="2013" name="Proc. Natl. Acad. Sci. U.S.A.">
        <title>Fine-scale variation in meiotic recombination in Mimulus inferred from population shotgun sequencing.</title>
        <authorList>
            <person name="Hellsten U."/>
            <person name="Wright K.M."/>
            <person name="Jenkins J."/>
            <person name="Shu S."/>
            <person name="Yuan Y."/>
            <person name="Wessler S.R."/>
            <person name="Schmutz J."/>
            <person name="Willis J.H."/>
            <person name="Rokhsar D.S."/>
        </authorList>
    </citation>
    <scope>NUCLEOTIDE SEQUENCE [LARGE SCALE GENOMIC DNA]</scope>
    <source>
        <strain evidence="3">cv. DUN x IM62</strain>
    </source>
</reference>
<dbReference type="Gene3D" id="3.30.420.10">
    <property type="entry name" value="Ribonuclease H-like superfamily/Ribonuclease H"/>
    <property type="match status" value="1"/>
</dbReference>
<dbReference type="Proteomes" id="UP000030748">
    <property type="component" value="Unassembled WGS sequence"/>
</dbReference>
<dbReference type="InterPro" id="IPR002156">
    <property type="entry name" value="RNaseH_domain"/>
</dbReference>
<dbReference type="STRING" id="4155.A0A022R6S1"/>
<keyword evidence="3" id="KW-1185">Reference proteome</keyword>
<feature type="domain" description="RNase H type-1" evidence="1">
    <location>
        <begin position="107"/>
        <end position="175"/>
    </location>
</feature>
<dbReference type="Pfam" id="PF13456">
    <property type="entry name" value="RVT_3"/>
    <property type="match status" value="1"/>
</dbReference>
<evidence type="ECO:0000313" key="3">
    <source>
        <dbReference type="Proteomes" id="UP000030748"/>
    </source>
</evidence>
<sequence>MEVKPSAMDNDYEIAFKLQFDEVLEGDNYTFGPSCLARFHFWSPLFQILEEELLEHYRLETSMKAMRLDISREMHDRAFAFELSNLPEEHRKKTGENFNRPHGEGLADETVGGIGVAILDGSNTLVFELGKTFDWNGAETNYKVIELKALIEGLEIAVSLELRTITIVSDNPCIFGHVRYLIQILWIIGLISGV</sequence>
<evidence type="ECO:0000313" key="2">
    <source>
        <dbReference type="EMBL" id="EYU36167.1"/>
    </source>
</evidence>
<proteinExistence type="predicted"/>
<evidence type="ECO:0000259" key="1">
    <source>
        <dbReference type="Pfam" id="PF13456"/>
    </source>
</evidence>
<dbReference type="EMBL" id="KI630592">
    <property type="protein sequence ID" value="EYU36167.1"/>
    <property type="molecule type" value="Genomic_DNA"/>
</dbReference>
<dbReference type="GO" id="GO:0004523">
    <property type="term" value="F:RNA-DNA hybrid ribonuclease activity"/>
    <property type="evidence" value="ECO:0007669"/>
    <property type="project" value="InterPro"/>
</dbReference>
<dbReference type="InterPro" id="IPR036397">
    <property type="entry name" value="RNaseH_sf"/>
</dbReference>
<dbReference type="GO" id="GO:0003676">
    <property type="term" value="F:nucleic acid binding"/>
    <property type="evidence" value="ECO:0007669"/>
    <property type="project" value="InterPro"/>
</dbReference>
<protein>
    <recommendedName>
        <fullName evidence="1">RNase H type-1 domain-containing protein</fullName>
    </recommendedName>
</protein>
<name>A0A022R6S1_ERYGU</name>
<organism evidence="2 3">
    <name type="scientific">Erythranthe guttata</name>
    <name type="common">Yellow monkey flower</name>
    <name type="synonym">Mimulus guttatus</name>
    <dbReference type="NCBI Taxonomy" id="4155"/>
    <lineage>
        <taxon>Eukaryota</taxon>
        <taxon>Viridiplantae</taxon>
        <taxon>Streptophyta</taxon>
        <taxon>Embryophyta</taxon>
        <taxon>Tracheophyta</taxon>
        <taxon>Spermatophyta</taxon>
        <taxon>Magnoliopsida</taxon>
        <taxon>eudicotyledons</taxon>
        <taxon>Gunneridae</taxon>
        <taxon>Pentapetalae</taxon>
        <taxon>asterids</taxon>
        <taxon>lamiids</taxon>
        <taxon>Lamiales</taxon>
        <taxon>Phrymaceae</taxon>
        <taxon>Erythranthe</taxon>
    </lineage>
</organism>